<dbReference type="GO" id="GO:0006121">
    <property type="term" value="P:mitochondrial electron transport, succinate to ubiquinone"/>
    <property type="evidence" value="ECO:0007669"/>
    <property type="project" value="InterPro"/>
</dbReference>
<evidence type="ECO:0000313" key="6">
    <source>
        <dbReference type="Proteomes" id="UP000030645"/>
    </source>
</evidence>
<name>W9RBN9_9ROSA</name>
<reference evidence="6" key="1">
    <citation type="submission" date="2013-01" db="EMBL/GenBank/DDBJ databases">
        <title>Draft Genome Sequence of a Mulberry Tree, Morus notabilis C.K. Schneid.</title>
        <authorList>
            <person name="He N."/>
            <person name="Zhao S."/>
        </authorList>
    </citation>
    <scope>NUCLEOTIDE SEQUENCE</scope>
</reference>
<accession>W9RBN9</accession>
<proteinExistence type="predicted"/>
<dbReference type="Proteomes" id="UP000030645">
    <property type="component" value="Unassembled WGS sequence"/>
</dbReference>
<dbReference type="InterPro" id="IPR058580">
    <property type="entry name" value="DUF2828"/>
</dbReference>
<dbReference type="InterPro" id="IPR044963">
    <property type="entry name" value="SDH4"/>
</dbReference>
<dbReference type="PANTHER" id="PTHR36358:SF1">
    <property type="entry name" value="SUCCINATE DEHYDROGENASE SUBUNIT 4, MITOCHONDRIAL"/>
    <property type="match status" value="1"/>
</dbReference>
<dbReference type="SUPFAM" id="SSF81343">
    <property type="entry name" value="Fumarate reductase respiratory complex transmembrane subunits"/>
    <property type="match status" value="1"/>
</dbReference>
<dbReference type="InterPro" id="IPR034804">
    <property type="entry name" value="SQR/QFR_C/D"/>
</dbReference>
<dbReference type="STRING" id="981085.W9RBN9"/>
<protein>
    <recommendedName>
        <fullName evidence="4">DUF2828 domain-containing protein</fullName>
    </recommendedName>
</protein>
<evidence type="ECO:0000313" key="5">
    <source>
        <dbReference type="EMBL" id="EXB81228.1"/>
    </source>
</evidence>
<dbReference type="OrthoDB" id="1934832at2759"/>
<evidence type="ECO:0000256" key="3">
    <source>
        <dbReference type="SAM" id="MobiDB-lite"/>
    </source>
</evidence>
<evidence type="ECO:0000256" key="2">
    <source>
        <dbReference type="ARBA" id="ARBA00011313"/>
    </source>
</evidence>
<feature type="region of interest" description="Disordered" evidence="3">
    <location>
        <begin position="1"/>
        <end position="57"/>
    </location>
</feature>
<evidence type="ECO:0000259" key="4">
    <source>
        <dbReference type="Pfam" id="PF11443"/>
    </source>
</evidence>
<dbReference type="GO" id="GO:0005743">
    <property type="term" value="C:mitochondrial inner membrane"/>
    <property type="evidence" value="ECO:0007669"/>
    <property type="project" value="UniProtKB-SubCell"/>
</dbReference>
<gene>
    <name evidence="5" type="ORF">L484_013169</name>
</gene>
<dbReference type="EMBL" id="KE344834">
    <property type="protein sequence ID" value="EXB81228.1"/>
    <property type="molecule type" value="Genomic_DNA"/>
</dbReference>
<dbReference type="AlphaFoldDB" id="W9RBN9"/>
<dbReference type="GO" id="GO:0006099">
    <property type="term" value="P:tricarboxylic acid cycle"/>
    <property type="evidence" value="ECO:0007669"/>
    <property type="project" value="InterPro"/>
</dbReference>
<feature type="domain" description="DUF2828" evidence="4">
    <location>
        <begin position="47"/>
        <end position="108"/>
    </location>
</feature>
<organism evidence="5 6">
    <name type="scientific">Morus notabilis</name>
    <dbReference type="NCBI Taxonomy" id="981085"/>
    <lineage>
        <taxon>Eukaryota</taxon>
        <taxon>Viridiplantae</taxon>
        <taxon>Streptophyta</taxon>
        <taxon>Embryophyta</taxon>
        <taxon>Tracheophyta</taxon>
        <taxon>Spermatophyta</taxon>
        <taxon>Magnoliopsida</taxon>
        <taxon>eudicotyledons</taxon>
        <taxon>Gunneridae</taxon>
        <taxon>Pentapetalae</taxon>
        <taxon>rosids</taxon>
        <taxon>fabids</taxon>
        <taxon>Rosales</taxon>
        <taxon>Moraceae</taxon>
        <taxon>Moreae</taxon>
        <taxon>Morus</taxon>
    </lineage>
</organism>
<dbReference type="Pfam" id="PF11443">
    <property type="entry name" value="DUF2828"/>
    <property type="match status" value="1"/>
</dbReference>
<keyword evidence="6" id="KW-1185">Reference proteome</keyword>
<sequence>MTSSICRSLRPVIPPRSTPRLLGLSELHRPTTTQPPQQPNSAVINGHAPSDLLTDRPSQPWAHHPLTILYRMSNLRGAGKNDREGFSTAAFSLHRHHPQTLAFNTFGLRGFSTTTVGSAVPREIEAKGKRFGTAKKVISFTLLPNLALFCHINEGIEAILADYVHHEITRNLVVIYLRLFLLILAKDVFLSLV</sequence>
<comment type="subcellular location">
    <subcellularLocation>
        <location evidence="1">Mitochondrion inner membrane</location>
        <topology evidence="1">Single-pass membrane protein</topology>
    </subcellularLocation>
</comment>
<dbReference type="PANTHER" id="PTHR36358">
    <property type="entry name" value="SUCCINATE DEHYDROGENASE SUBUNIT 4, MITOCHONDRIAL"/>
    <property type="match status" value="1"/>
</dbReference>
<dbReference type="KEGG" id="mnt:21396353"/>
<comment type="subunit">
    <text evidence="2">Component of complex II composed of eight subunits in plants: four classical SDH subunits SDH1, SDH2, SDH3 and SDH4 (a flavoprotein (FP), an iron-sulfur protein (IP), and a cytochrome b composed of a large and a small subunit.), as well as four subunits unknown in mitochondria from bacteria and heterotrophic eukaryotes.</text>
</comment>
<dbReference type="GO" id="GO:0045273">
    <property type="term" value="C:respiratory chain complex II (succinate dehydrogenase)"/>
    <property type="evidence" value="ECO:0007669"/>
    <property type="project" value="InterPro"/>
</dbReference>
<evidence type="ECO:0000256" key="1">
    <source>
        <dbReference type="ARBA" id="ARBA00004434"/>
    </source>
</evidence>